<organism evidence="2">
    <name type="scientific">Entomoneis paludosa</name>
    <dbReference type="NCBI Taxonomy" id="265537"/>
    <lineage>
        <taxon>Eukaryota</taxon>
        <taxon>Sar</taxon>
        <taxon>Stramenopiles</taxon>
        <taxon>Ochrophyta</taxon>
        <taxon>Bacillariophyta</taxon>
        <taxon>Bacillariophyceae</taxon>
        <taxon>Bacillariophycidae</taxon>
        <taxon>Entomoneidaceae</taxon>
        <taxon>Entomoneis</taxon>
    </lineage>
</organism>
<protein>
    <submittedName>
        <fullName evidence="2">Uncharacterized protein</fullName>
    </submittedName>
</protein>
<sequence length="197" mass="21876">MISACIYEPAFNAGTQQQDNTAIRRKSTGLAEPLLVPGGQDTPQTNGENEKPIRTIKRIEIQINFIWLFVGMLGGLFLQSFWTSGIFASLVLLASHVDARTALCILSLFLFAKCLCLNVLAYRVIDNFERDENGEKIQDFDELEAQAKAEGYLVQPEIVLKNFTPFFELLLGAIFGMFFMAVAMHMVPIVPVPAATP</sequence>
<name>A0A7S2VAW3_9STRA</name>
<accession>A0A7S2VAW3</accession>
<dbReference type="EMBL" id="HBHT01001405">
    <property type="protein sequence ID" value="CAD9941207.1"/>
    <property type="molecule type" value="Transcribed_RNA"/>
</dbReference>
<evidence type="ECO:0000256" key="1">
    <source>
        <dbReference type="SAM" id="Phobius"/>
    </source>
</evidence>
<keyword evidence="1" id="KW-1133">Transmembrane helix</keyword>
<gene>
    <name evidence="2" type="ORF">APAL1065_LOCUS889</name>
</gene>
<feature type="transmembrane region" description="Helical" evidence="1">
    <location>
        <begin position="65"/>
        <end position="93"/>
    </location>
</feature>
<proteinExistence type="predicted"/>
<keyword evidence="1" id="KW-0812">Transmembrane</keyword>
<feature type="transmembrane region" description="Helical" evidence="1">
    <location>
        <begin position="99"/>
        <end position="120"/>
    </location>
</feature>
<keyword evidence="1" id="KW-0472">Membrane</keyword>
<reference evidence="2" key="1">
    <citation type="submission" date="2021-01" db="EMBL/GenBank/DDBJ databases">
        <authorList>
            <person name="Corre E."/>
            <person name="Pelletier E."/>
            <person name="Niang G."/>
            <person name="Scheremetjew M."/>
            <person name="Finn R."/>
            <person name="Kale V."/>
            <person name="Holt S."/>
            <person name="Cochrane G."/>
            <person name="Meng A."/>
            <person name="Brown T."/>
            <person name="Cohen L."/>
        </authorList>
    </citation>
    <scope>NUCLEOTIDE SEQUENCE</scope>
    <source>
        <strain evidence="2">CCMP125</strain>
    </source>
</reference>
<evidence type="ECO:0000313" key="2">
    <source>
        <dbReference type="EMBL" id="CAD9941207.1"/>
    </source>
</evidence>
<dbReference type="AlphaFoldDB" id="A0A7S2VAW3"/>
<feature type="transmembrane region" description="Helical" evidence="1">
    <location>
        <begin position="169"/>
        <end position="190"/>
    </location>
</feature>